<keyword evidence="4" id="KW-1003">Cell membrane</keyword>
<evidence type="ECO:0000256" key="6">
    <source>
        <dbReference type="ARBA" id="ARBA00022840"/>
    </source>
</evidence>
<keyword evidence="3" id="KW-0813">Transport</keyword>
<comment type="similarity">
    <text evidence="2">Belongs to the ABC transporter superfamily.</text>
</comment>
<dbReference type="InterPro" id="IPR013563">
    <property type="entry name" value="Oligopep_ABC_C"/>
</dbReference>
<dbReference type="SUPFAM" id="SSF52540">
    <property type="entry name" value="P-loop containing nucleoside triphosphate hydrolases"/>
    <property type="match status" value="1"/>
</dbReference>
<dbReference type="Pfam" id="PF00005">
    <property type="entry name" value="ABC_tran"/>
    <property type="match status" value="1"/>
</dbReference>
<dbReference type="SMART" id="SM00382">
    <property type="entry name" value="AAA"/>
    <property type="match status" value="1"/>
</dbReference>
<evidence type="ECO:0000313" key="10">
    <source>
        <dbReference type="Proteomes" id="UP000623172"/>
    </source>
</evidence>
<dbReference type="Proteomes" id="UP000623172">
    <property type="component" value="Unassembled WGS sequence"/>
</dbReference>
<dbReference type="InterPro" id="IPR027417">
    <property type="entry name" value="P-loop_NTPase"/>
</dbReference>
<proteinExistence type="inferred from homology"/>
<dbReference type="PROSITE" id="PS50893">
    <property type="entry name" value="ABC_TRANSPORTER_2"/>
    <property type="match status" value="1"/>
</dbReference>
<protein>
    <submittedName>
        <fullName evidence="9">ABC transporter ATP-binding protein</fullName>
    </submittedName>
</protein>
<evidence type="ECO:0000256" key="3">
    <source>
        <dbReference type="ARBA" id="ARBA00022448"/>
    </source>
</evidence>
<keyword evidence="10" id="KW-1185">Reference proteome</keyword>
<sequence>MNQANTPLLEIKDLKVNFNTYAGVVQAVRGVSFTMDRGEIVAIVGESGCGKSVTAQTILKLNPSPPAEISGGSIHFNGQCISDYSEKQMRKIAGNQISMIFQDPMTSLNPTKRVGAQVMEGILKHQNVSKDEARKRAVEMLRLVGISNPENRMRQYPHEFSGGMRQRVMIAMALVCDPKILIADEPTTALDVTIQAQILDLMMDLRDKLGTAILIITHDMGVVADIADKVAIMYAGVIVEQGSVQEIFYNPQHPYTWGLLNSIPELYADSGRLVPIVGTPPDLLAPPEGCPFWDRCQYSMKVCEKHFPPAFEAGEGHDVHCWLMSEMAPKVEKSFKGVQKHVAGSK</sequence>
<keyword evidence="7" id="KW-0472">Membrane</keyword>
<dbReference type="InterPro" id="IPR050388">
    <property type="entry name" value="ABC_Ni/Peptide_Import"/>
</dbReference>
<evidence type="ECO:0000256" key="4">
    <source>
        <dbReference type="ARBA" id="ARBA00022475"/>
    </source>
</evidence>
<keyword evidence="6 9" id="KW-0067">ATP-binding</keyword>
<dbReference type="PROSITE" id="PS00211">
    <property type="entry name" value="ABC_TRANSPORTER_1"/>
    <property type="match status" value="1"/>
</dbReference>
<evidence type="ECO:0000259" key="8">
    <source>
        <dbReference type="PROSITE" id="PS50893"/>
    </source>
</evidence>
<gene>
    <name evidence="9" type="ORF">H8696_06310</name>
</gene>
<dbReference type="PANTHER" id="PTHR43297">
    <property type="entry name" value="OLIGOPEPTIDE TRANSPORT ATP-BINDING PROTEIN APPD"/>
    <property type="match status" value="1"/>
</dbReference>
<evidence type="ECO:0000256" key="5">
    <source>
        <dbReference type="ARBA" id="ARBA00022741"/>
    </source>
</evidence>
<dbReference type="CDD" id="cd03257">
    <property type="entry name" value="ABC_NikE_OppD_transporters"/>
    <property type="match status" value="1"/>
</dbReference>
<dbReference type="GO" id="GO:0005524">
    <property type="term" value="F:ATP binding"/>
    <property type="evidence" value="ECO:0007669"/>
    <property type="project" value="UniProtKB-KW"/>
</dbReference>
<dbReference type="InterPro" id="IPR003593">
    <property type="entry name" value="AAA+_ATPase"/>
</dbReference>
<dbReference type="AlphaFoldDB" id="A0A926D4V3"/>
<keyword evidence="5" id="KW-0547">Nucleotide-binding</keyword>
<organism evidence="9 10">
    <name type="scientific">Gehongia tenuis</name>
    <dbReference type="NCBI Taxonomy" id="2763655"/>
    <lineage>
        <taxon>Bacteria</taxon>
        <taxon>Bacillati</taxon>
        <taxon>Bacillota</taxon>
        <taxon>Clostridia</taxon>
        <taxon>Christensenellales</taxon>
        <taxon>Christensenellaceae</taxon>
        <taxon>Gehongia</taxon>
    </lineage>
</organism>
<feature type="domain" description="ABC transporter" evidence="8">
    <location>
        <begin position="9"/>
        <end position="260"/>
    </location>
</feature>
<dbReference type="InterPro" id="IPR003439">
    <property type="entry name" value="ABC_transporter-like_ATP-bd"/>
</dbReference>
<reference evidence="9" key="1">
    <citation type="submission" date="2020-08" db="EMBL/GenBank/DDBJ databases">
        <title>Genome public.</title>
        <authorList>
            <person name="Liu C."/>
            <person name="Sun Q."/>
        </authorList>
    </citation>
    <scope>NUCLEOTIDE SEQUENCE</scope>
    <source>
        <strain evidence="9">NSJ-53</strain>
    </source>
</reference>
<comment type="caution">
    <text evidence="9">The sequence shown here is derived from an EMBL/GenBank/DDBJ whole genome shotgun (WGS) entry which is preliminary data.</text>
</comment>
<dbReference type="InterPro" id="IPR017871">
    <property type="entry name" value="ABC_transporter-like_CS"/>
</dbReference>
<dbReference type="GO" id="GO:0015833">
    <property type="term" value="P:peptide transport"/>
    <property type="evidence" value="ECO:0007669"/>
    <property type="project" value="InterPro"/>
</dbReference>
<dbReference type="GO" id="GO:0016887">
    <property type="term" value="F:ATP hydrolysis activity"/>
    <property type="evidence" value="ECO:0007669"/>
    <property type="project" value="InterPro"/>
</dbReference>
<evidence type="ECO:0000256" key="2">
    <source>
        <dbReference type="ARBA" id="ARBA00005417"/>
    </source>
</evidence>
<name>A0A926D4V3_9FIRM</name>
<dbReference type="Pfam" id="PF08352">
    <property type="entry name" value="oligo_HPY"/>
    <property type="match status" value="1"/>
</dbReference>
<dbReference type="EMBL" id="JACRSR010000002">
    <property type="protein sequence ID" value="MBC8531459.1"/>
    <property type="molecule type" value="Genomic_DNA"/>
</dbReference>
<comment type="subcellular location">
    <subcellularLocation>
        <location evidence="1">Cell membrane</location>
        <topology evidence="1">Peripheral membrane protein</topology>
    </subcellularLocation>
</comment>
<dbReference type="NCBIfam" id="TIGR01727">
    <property type="entry name" value="oligo_HPY"/>
    <property type="match status" value="1"/>
</dbReference>
<evidence type="ECO:0000313" key="9">
    <source>
        <dbReference type="EMBL" id="MBC8531459.1"/>
    </source>
</evidence>
<dbReference type="GO" id="GO:0005886">
    <property type="term" value="C:plasma membrane"/>
    <property type="evidence" value="ECO:0007669"/>
    <property type="project" value="UniProtKB-SubCell"/>
</dbReference>
<evidence type="ECO:0000256" key="7">
    <source>
        <dbReference type="ARBA" id="ARBA00023136"/>
    </source>
</evidence>
<evidence type="ECO:0000256" key="1">
    <source>
        <dbReference type="ARBA" id="ARBA00004202"/>
    </source>
</evidence>
<accession>A0A926D4V3</accession>
<dbReference type="PANTHER" id="PTHR43297:SF2">
    <property type="entry name" value="DIPEPTIDE TRANSPORT ATP-BINDING PROTEIN DPPD"/>
    <property type="match status" value="1"/>
</dbReference>
<dbReference type="Gene3D" id="3.40.50.300">
    <property type="entry name" value="P-loop containing nucleotide triphosphate hydrolases"/>
    <property type="match status" value="1"/>
</dbReference>
<dbReference type="FunFam" id="3.40.50.300:FF:000016">
    <property type="entry name" value="Oligopeptide ABC transporter ATP-binding component"/>
    <property type="match status" value="1"/>
</dbReference>